<dbReference type="PANTHER" id="PTHR10292:SF34">
    <property type="entry name" value="CLATHRIN HEAVY CHAIN 1-RELATED"/>
    <property type="match status" value="1"/>
</dbReference>
<dbReference type="SUPFAM" id="SSF52200">
    <property type="entry name" value="Toll/Interleukin receptor TIR domain"/>
    <property type="match status" value="1"/>
</dbReference>
<dbReference type="GO" id="GO:0009507">
    <property type="term" value="C:chloroplast"/>
    <property type="evidence" value="ECO:0007669"/>
    <property type="project" value="TreeGrafter"/>
</dbReference>
<dbReference type="PROSITE" id="PS50236">
    <property type="entry name" value="CHCR"/>
    <property type="match status" value="2"/>
</dbReference>
<dbReference type="GO" id="GO:0006886">
    <property type="term" value="P:intracellular protein transport"/>
    <property type="evidence" value="ECO:0007669"/>
    <property type="project" value="UniProtKB-UniRule"/>
</dbReference>
<dbReference type="Proteomes" id="UP000796880">
    <property type="component" value="Unassembled WGS sequence"/>
</dbReference>
<dbReference type="GO" id="GO:0071439">
    <property type="term" value="C:clathrin complex"/>
    <property type="evidence" value="ECO:0007669"/>
    <property type="project" value="TreeGrafter"/>
</dbReference>
<feature type="repeat" description="CHCR" evidence="1">
    <location>
        <begin position="385"/>
        <end position="505"/>
    </location>
</feature>
<dbReference type="InterPro" id="IPR035897">
    <property type="entry name" value="Toll_tir_struct_dom_sf"/>
</dbReference>
<dbReference type="Pfam" id="PF00637">
    <property type="entry name" value="Clathrin"/>
    <property type="match status" value="2"/>
</dbReference>
<dbReference type="SMART" id="SM00255">
    <property type="entry name" value="TIR"/>
    <property type="match status" value="1"/>
</dbReference>
<dbReference type="SMART" id="SM00299">
    <property type="entry name" value="CLH"/>
    <property type="match status" value="2"/>
</dbReference>
<dbReference type="InterPro" id="IPR055358">
    <property type="entry name" value="CHCR"/>
</dbReference>
<dbReference type="GO" id="GO:0009506">
    <property type="term" value="C:plasmodesma"/>
    <property type="evidence" value="ECO:0007669"/>
    <property type="project" value="TreeGrafter"/>
</dbReference>
<protein>
    <recommendedName>
        <fullName evidence="2">TIR domain-containing protein</fullName>
    </recommendedName>
</protein>
<evidence type="ECO:0000256" key="1">
    <source>
        <dbReference type="PROSITE-ProRule" id="PRU01006"/>
    </source>
</evidence>
<evidence type="ECO:0000313" key="3">
    <source>
        <dbReference type="EMBL" id="KAF3448094.1"/>
    </source>
</evidence>
<feature type="domain" description="TIR" evidence="2">
    <location>
        <begin position="22"/>
        <end position="171"/>
    </location>
</feature>
<dbReference type="Gene3D" id="3.40.50.10140">
    <property type="entry name" value="Toll/interleukin-1 receptor homology (TIR) domain"/>
    <property type="match status" value="1"/>
</dbReference>
<dbReference type="PANTHER" id="PTHR10292">
    <property type="entry name" value="CLATHRIN HEAVY CHAIN RELATED"/>
    <property type="match status" value="1"/>
</dbReference>
<dbReference type="GO" id="GO:0006898">
    <property type="term" value="P:receptor-mediated endocytosis"/>
    <property type="evidence" value="ECO:0007669"/>
    <property type="project" value="TreeGrafter"/>
</dbReference>
<dbReference type="AlphaFoldDB" id="A0A8K0H9X5"/>
<dbReference type="InterPro" id="IPR000547">
    <property type="entry name" value="Clathrin_H-chain/VPS_repeat"/>
</dbReference>
<keyword evidence="4" id="KW-1185">Reference proteome</keyword>
<name>A0A8K0H9X5_9ROSA</name>
<dbReference type="Gene3D" id="1.25.40.10">
    <property type="entry name" value="Tetratricopeptide repeat domain"/>
    <property type="match status" value="1"/>
</dbReference>
<evidence type="ECO:0000313" key="4">
    <source>
        <dbReference type="Proteomes" id="UP000796880"/>
    </source>
</evidence>
<comment type="caution">
    <text evidence="3">The sequence shown here is derived from an EMBL/GenBank/DDBJ whole genome shotgun (WGS) entry which is preliminary data.</text>
</comment>
<dbReference type="EMBL" id="VOIH02000004">
    <property type="protein sequence ID" value="KAF3448094.1"/>
    <property type="molecule type" value="Genomic_DNA"/>
</dbReference>
<accession>A0A8K0H9X5</accession>
<dbReference type="Pfam" id="PF01582">
    <property type="entry name" value="TIR"/>
    <property type="match status" value="1"/>
</dbReference>
<dbReference type="InterPro" id="IPR000157">
    <property type="entry name" value="TIR_dom"/>
</dbReference>
<dbReference type="OrthoDB" id="1735974at2759"/>
<dbReference type="InterPro" id="IPR016024">
    <property type="entry name" value="ARM-type_fold"/>
</dbReference>
<dbReference type="GO" id="GO:0032051">
    <property type="term" value="F:clathrin light chain binding"/>
    <property type="evidence" value="ECO:0007669"/>
    <property type="project" value="TreeGrafter"/>
</dbReference>
<dbReference type="SUPFAM" id="SSF48371">
    <property type="entry name" value="ARM repeat"/>
    <property type="match status" value="1"/>
</dbReference>
<feature type="repeat" description="CHCR" evidence="1">
    <location>
        <begin position="239"/>
        <end position="378"/>
    </location>
</feature>
<organism evidence="3 4">
    <name type="scientific">Rhamnella rubrinervis</name>
    <dbReference type="NCBI Taxonomy" id="2594499"/>
    <lineage>
        <taxon>Eukaryota</taxon>
        <taxon>Viridiplantae</taxon>
        <taxon>Streptophyta</taxon>
        <taxon>Embryophyta</taxon>
        <taxon>Tracheophyta</taxon>
        <taxon>Spermatophyta</taxon>
        <taxon>Magnoliopsida</taxon>
        <taxon>eudicotyledons</taxon>
        <taxon>Gunneridae</taxon>
        <taxon>Pentapetalae</taxon>
        <taxon>rosids</taxon>
        <taxon>fabids</taxon>
        <taxon>Rosales</taxon>
        <taxon>Rhamnaceae</taxon>
        <taxon>rhamnoid group</taxon>
        <taxon>Rhamneae</taxon>
        <taxon>Rhamnella</taxon>
    </lineage>
</organism>
<dbReference type="GO" id="GO:0007165">
    <property type="term" value="P:signal transduction"/>
    <property type="evidence" value="ECO:0007669"/>
    <property type="project" value="InterPro"/>
</dbReference>
<dbReference type="PROSITE" id="PS50104">
    <property type="entry name" value="TIR"/>
    <property type="match status" value="1"/>
</dbReference>
<reference evidence="3" key="1">
    <citation type="submission" date="2020-03" db="EMBL/GenBank/DDBJ databases">
        <title>A high-quality chromosome-level genome assembly of a woody plant with both climbing and erect habits, Rhamnella rubrinervis.</title>
        <authorList>
            <person name="Lu Z."/>
            <person name="Yang Y."/>
            <person name="Zhu X."/>
            <person name="Sun Y."/>
        </authorList>
    </citation>
    <scope>NUCLEOTIDE SEQUENCE</scope>
    <source>
        <strain evidence="3">BYM</strain>
        <tissue evidence="3">Leaf</tissue>
    </source>
</reference>
<proteinExistence type="predicted"/>
<sequence>MSKSSSSTSSSYKSINPQKVGAEFDVFLSFSGQDTRTGFPSYLHHSLVSKGIKTFFDSKITNSKGVVKAIQGSQCSVVILSENFAFSSWCLTELCTIVECIDTSALIVLPVFYHVNPYHIKKLSGRYKDAFKKLENDPILIFEEVEAWRAALKRVELDIRKEFPHESAKQSRLRDVAYFDHSFVDPANGPLAVGKLLDDEHPEDFIKGFVLSLGSELPVKQLVKECEKRSEHAFVICFVFCNPSFLSTSYSGDLCLQESSSPTHPFLEQLVIEGSEDVHVHSALGKIIIDSKKNPKHFLMTNPQYDSRVVGEYCEKQKNPALAVVAYRRGRCDSRLINVTNKNSMFKLQARYVVERMDGKIWEKVLDPANEYRSQLIDQLISYILLESKSHEHTAETIKAFKTADLPHDLIKLLQNIIPQYSSWNFYLQGTRISTVMKNDRSRAMGYIDIFDNYDGPKLAKLAVQLQLYEEAFAIYKKFNLNVDEVRDGGDHVVRVVGFYPLDMH</sequence>
<dbReference type="GO" id="GO:0005886">
    <property type="term" value="C:plasma membrane"/>
    <property type="evidence" value="ECO:0007669"/>
    <property type="project" value="TreeGrafter"/>
</dbReference>
<dbReference type="InterPro" id="IPR011990">
    <property type="entry name" value="TPR-like_helical_dom_sf"/>
</dbReference>
<gene>
    <name evidence="3" type="ORF">FNV43_RR08802</name>
</gene>
<dbReference type="GO" id="GO:0005794">
    <property type="term" value="C:Golgi apparatus"/>
    <property type="evidence" value="ECO:0007669"/>
    <property type="project" value="TreeGrafter"/>
</dbReference>
<evidence type="ECO:0000259" key="2">
    <source>
        <dbReference type="PROSITE" id="PS50104"/>
    </source>
</evidence>